<evidence type="ECO:0000313" key="1">
    <source>
        <dbReference type="EMBL" id="KAG8543717.1"/>
    </source>
</evidence>
<protein>
    <submittedName>
        <fullName evidence="1">Uncharacterized protein</fullName>
    </submittedName>
</protein>
<dbReference type="AlphaFoldDB" id="A0AAV6Z2A4"/>
<keyword evidence="2" id="KW-1185">Reference proteome</keyword>
<gene>
    <name evidence="1" type="ORF">GDO81_023854</name>
</gene>
<sequence length="97" mass="10815">MMGVIHCECVFWVPTYPSARFLHGFGMPTAPACELWHSSSGSSYKWAQTHGRRGDISWGSSTKRPLGALRLSLPPDLQGSHLGSAWWQRVGRHLTHT</sequence>
<name>A0AAV6Z2A4_ENGPU</name>
<dbReference type="EMBL" id="WNYA01002978">
    <property type="protein sequence ID" value="KAG8543717.1"/>
    <property type="molecule type" value="Genomic_DNA"/>
</dbReference>
<organism evidence="1 2">
    <name type="scientific">Engystomops pustulosus</name>
    <name type="common">Tungara frog</name>
    <name type="synonym">Physalaemus pustulosus</name>
    <dbReference type="NCBI Taxonomy" id="76066"/>
    <lineage>
        <taxon>Eukaryota</taxon>
        <taxon>Metazoa</taxon>
        <taxon>Chordata</taxon>
        <taxon>Craniata</taxon>
        <taxon>Vertebrata</taxon>
        <taxon>Euteleostomi</taxon>
        <taxon>Amphibia</taxon>
        <taxon>Batrachia</taxon>
        <taxon>Anura</taxon>
        <taxon>Neobatrachia</taxon>
        <taxon>Hyloidea</taxon>
        <taxon>Leptodactylidae</taxon>
        <taxon>Leiuperinae</taxon>
        <taxon>Engystomops</taxon>
    </lineage>
</organism>
<evidence type="ECO:0000313" key="2">
    <source>
        <dbReference type="Proteomes" id="UP000824782"/>
    </source>
</evidence>
<dbReference type="Proteomes" id="UP000824782">
    <property type="component" value="Unassembled WGS sequence"/>
</dbReference>
<comment type="caution">
    <text evidence="1">The sequence shown here is derived from an EMBL/GenBank/DDBJ whole genome shotgun (WGS) entry which is preliminary data.</text>
</comment>
<accession>A0AAV6Z2A4</accession>
<proteinExistence type="predicted"/>
<reference evidence="1" key="1">
    <citation type="thesis" date="2020" institute="ProQuest LLC" country="789 East Eisenhower Parkway, Ann Arbor, MI, USA">
        <title>Comparative Genomics and Chromosome Evolution.</title>
        <authorList>
            <person name="Mudd A.B."/>
        </authorList>
    </citation>
    <scope>NUCLEOTIDE SEQUENCE</scope>
    <source>
        <strain evidence="1">237g6f4</strain>
        <tissue evidence="1">Blood</tissue>
    </source>
</reference>